<reference evidence="2 3" key="1">
    <citation type="submission" date="2018-01" db="EMBL/GenBank/DDBJ databases">
        <authorList>
            <person name="Paulsen S."/>
            <person name="Gram L.K."/>
        </authorList>
    </citation>
    <scope>NUCLEOTIDE SEQUENCE [LARGE SCALE GENOMIC DNA]</scope>
    <source>
        <strain evidence="2 3">S2599</strain>
    </source>
</reference>
<dbReference type="AlphaFoldDB" id="A0A5S3WZF5"/>
<sequence>MDHTQAIEIVNVDRDKVAQHIELCNKGEHICDLNGWCLEIASSAQTFTFGPDTILRPGEELSVYIDRRGELSFNAANALNRRGDRVLLFDAHRELRYQFVYGQSAHNLVIISDVHCDSQGGRDFSDEYVELFNMSDCRVDISGWQIRAVKGDAQFIFPKGAQLAPQAPIRVYSNYIDPQTGGYSINSPRALWRTSNESCQLLDDAEREVSRYSF</sequence>
<organism evidence="2 3">
    <name type="scientific">Pseudoalteromonas rubra</name>
    <dbReference type="NCBI Taxonomy" id="43658"/>
    <lineage>
        <taxon>Bacteria</taxon>
        <taxon>Pseudomonadati</taxon>
        <taxon>Pseudomonadota</taxon>
        <taxon>Gammaproteobacteria</taxon>
        <taxon>Alteromonadales</taxon>
        <taxon>Pseudoalteromonadaceae</taxon>
        <taxon>Pseudoalteromonas</taxon>
    </lineage>
</organism>
<dbReference type="OrthoDB" id="6294868at2"/>
<dbReference type="Gene3D" id="2.60.40.1260">
    <property type="entry name" value="Lamin Tail domain"/>
    <property type="match status" value="2"/>
</dbReference>
<gene>
    <name evidence="2" type="ORF">CWB98_12535</name>
</gene>
<evidence type="ECO:0000259" key="1">
    <source>
        <dbReference type="PROSITE" id="PS51841"/>
    </source>
</evidence>
<reference evidence="3" key="2">
    <citation type="submission" date="2019-06" db="EMBL/GenBank/DDBJ databases">
        <title>Co-occurence of chitin degradation, pigmentation and bioactivity in marine Pseudoalteromonas.</title>
        <authorList>
            <person name="Sonnenschein E.C."/>
            <person name="Bech P.K."/>
        </authorList>
    </citation>
    <scope>NUCLEOTIDE SEQUENCE [LARGE SCALE GENOMIC DNA]</scope>
    <source>
        <strain evidence="3">S2599</strain>
    </source>
</reference>
<accession>A0A5S3WZF5</accession>
<evidence type="ECO:0000313" key="3">
    <source>
        <dbReference type="Proteomes" id="UP000306719"/>
    </source>
</evidence>
<evidence type="ECO:0000313" key="2">
    <source>
        <dbReference type="EMBL" id="TMP36454.1"/>
    </source>
</evidence>
<protein>
    <recommendedName>
        <fullName evidence="1">LTD domain-containing protein</fullName>
    </recommendedName>
</protein>
<name>A0A5S3WZF5_9GAMM</name>
<dbReference type="InterPro" id="IPR001322">
    <property type="entry name" value="Lamin_tail_dom"/>
</dbReference>
<dbReference type="RefSeq" id="WP_138545162.1">
    <property type="nucleotide sequence ID" value="NZ_PNCJ01000017.1"/>
</dbReference>
<dbReference type="Proteomes" id="UP000306719">
    <property type="component" value="Unassembled WGS sequence"/>
</dbReference>
<proteinExistence type="predicted"/>
<dbReference type="InterPro" id="IPR036415">
    <property type="entry name" value="Lamin_tail_dom_sf"/>
</dbReference>
<dbReference type="PROSITE" id="PS51841">
    <property type="entry name" value="LTD"/>
    <property type="match status" value="1"/>
</dbReference>
<dbReference type="SUPFAM" id="SSF74853">
    <property type="entry name" value="Lamin A/C globular tail domain"/>
    <property type="match status" value="2"/>
</dbReference>
<comment type="caution">
    <text evidence="2">The sequence shown here is derived from an EMBL/GenBank/DDBJ whole genome shotgun (WGS) entry which is preliminary data.</text>
</comment>
<feature type="domain" description="LTD" evidence="1">
    <location>
        <begin position="102"/>
        <end position="214"/>
    </location>
</feature>
<dbReference type="Pfam" id="PF00932">
    <property type="entry name" value="LTD"/>
    <property type="match status" value="2"/>
</dbReference>
<dbReference type="EMBL" id="PNCJ01000017">
    <property type="protein sequence ID" value="TMP36454.1"/>
    <property type="molecule type" value="Genomic_DNA"/>
</dbReference>